<feature type="non-terminal residue" evidence="2">
    <location>
        <position position="30"/>
    </location>
</feature>
<feature type="compositionally biased region" description="Low complexity" evidence="1">
    <location>
        <begin position="1"/>
        <end position="17"/>
    </location>
</feature>
<sequence length="30" mass="3203">RPSSSGSSRAPRSSGGAHAQQTRRRKGRSH</sequence>
<evidence type="ECO:0000313" key="2">
    <source>
        <dbReference type="EMBL" id="SVC35874.1"/>
    </source>
</evidence>
<gene>
    <name evidence="2" type="ORF">METZ01_LOCUS288728</name>
</gene>
<dbReference type="EMBL" id="UINC01086953">
    <property type="protein sequence ID" value="SVC35874.1"/>
    <property type="molecule type" value="Genomic_DNA"/>
</dbReference>
<reference evidence="2" key="1">
    <citation type="submission" date="2018-05" db="EMBL/GenBank/DDBJ databases">
        <authorList>
            <person name="Lanie J.A."/>
            <person name="Ng W.-L."/>
            <person name="Kazmierczak K.M."/>
            <person name="Andrzejewski T.M."/>
            <person name="Davidsen T.M."/>
            <person name="Wayne K.J."/>
            <person name="Tettelin H."/>
            <person name="Glass J.I."/>
            <person name="Rusch D."/>
            <person name="Podicherti R."/>
            <person name="Tsui H.-C.T."/>
            <person name="Winkler M.E."/>
        </authorList>
    </citation>
    <scope>NUCLEOTIDE SEQUENCE</scope>
</reference>
<proteinExistence type="predicted"/>
<name>A0A382LG79_9ZZZZ</name>
<feature type="region of interest" description="Disordered" evidence="1">
    <location>
        <begin position="1"/>
        <end position="30"/>
    </location>
</feature>
<accession>A0A382LG79</accession>
<evidence type="ECO:0000256" key="1">
    <source>
        <dbReference type="SAM" id="MobiDB-lite"/>
    </source>
</evidence>
<dbReference type="AlphaFoldDB" id="A0A382LG79"/>
<feature type="compositionally biased region" description="Basic residues" evidence="1">
    <location>
        <begin position="21"/>
        <end position="30"/>
    </location>
</feature>
<feature type="non-terminal residue" evidence="2">
    <location>
        <position position="1"/>
    </location>
</feature>
<organism evidence="2">
    <name type="scientific">marine metagenome</name>
    <dbReference type="NCBI Taxonomy" id="408172"/>
    <lineage>
        <taxon>unclassified sequences</taxon>
        <taxon>metagenomes</taxon>
        <taxon>ecological metagenomes</taxon>
    </lineage>
</organism>
<protein>
    <submittedName>
        <fullName evidence="2">Uncharacterized protein</fullName>
    </submittedName>
</protein>